<dbReference type="InterPro" id="IPR029052">
    <property type="entry name" value="Metallo-depent_PP-like"/>
</dbReference>
<dbReference type="EMBL" id="CP023344">
    <property type="protein sequence ID" value="ATC66237.1"/>
    <property type="molecule type" value="Genomic_DNA"/>
</dbReference>
<dbReference type="GO" id="GO:0003993">
    <property type="term" value="F:acid phosphatase activity"/>
    <property type="evidence" value="ECO:0007669"/>
    <property type="project" value="InterPro"/>
</dbReference>
<proteinExistence type="predicted"/>
<name>A0A290QDB3_9BACT</name>
<dbReference type="Gene3D" id="2.60.40.380">
    <property type="entry name" value="Purple acid phosphatase-like, N-terminal"/>
    <property type="match status" value="1"/>
</dbReference>
<keyword evidence="4" id="KW-1185">Reference proteome</keyword>
<evidence type="ECO:0000313" key="4">
    <source>
        <dbReference type="Proteomes" id="UP000217265"/>
    </source>
</evidence>
<evidence type="ECO:0000259" key="2">
    <source>
        <dbReference type="Pfam" id="PF09423"/>
    </source>
</evidence>
<sequence length="394" mass="44373">MEGAVPGKAGWVRVAYWPAESTEADALKTPIKQVEAGTDFTHQVALRDLRPDTRYRYRFEAGQPGNDTVAATAYGSFKTAPDAAASAKVTFTVANCQDYARRDDPANGHKIYPQMGALHPDFFIHTGDLEYYDKPSPLATTVALARFKWNRIFALPFQRAFHREISNYFMKDDHDTLKDDAWMGQVYGELTWDQGLALFREQVPIGEKPYRTIRWGKHVQIWLVEGREFRSPNDMPDGPEKSIWGAEQKKWFYETVKNSDATFRVLISPTPIEGPDRDTKGDNHSNKAFAHEGAELRQFIASQKNMVIVCGDRHWQYASVDPETGLREYSAGPSSDAHASGFSEADRSAPHRFLRIKGGFLSVTVEPSASGARAIFRHYDVDGKIQYEDVLTAP</sequence>
<protein>
    <submittedName>
        <fullName evidence="3">Alkaline phosphatase</fullName>
    </submittedName>
</protein>
<evidence type="ECO:0000256" key="1">
    <source>
        <dbReference type="ARBA" id="ARBA00022729"/>
    </source>
</evidence>
<dbReference type="AlphaFoldDB" id="A0A290QDB3"/>
<dbReference type="Pfam" id="PF09423">
    <property type="entry name" value="PhoD"/>
    <property type="match status" value="1"/>
</dbReference>
<dbReference type="Proteomes" id="UP000217265">
    <property type="component" value="Chromosome"/>
</dbReference>
<dbReference type="InterPro" id="IPR018946">
    <property type="entry name" value="PhoD-like_MPP"/>
</dbReference>
<dbReference type="PANTHER" id="PTHR43606">
    <property type="entry name" value="PHOSPHATASE, PUTATIVE (AFU_ORTHOLOGUE AFUA_6G08710)-RELATED"/>
    <property type="match status" value="1"/>
</dbReference>
<reference evidence="3 4" key="1">
    <citation type="submission" date="2017-09" db="EMBL/GenBank/DDBJ databases">
        <title>Complete genome sequence of Verrucomicrobial strain HZ-65, isolated from freshwater.</title>
        <authorList>
            <person name="Choi A."/>
        </authorList>
    </citation>
    <scope>NUCLEOTIDE SEQUENCE [LARGE SCALE GENOMIC DNA]</scope>
    <source>
        <strain evidence="3 4">HZ-65</strain>
    </source>
</reference>
<dbReference type="Gene3D" id="3.60.21.70">
    <property type="entry name" value="PhoD-like phosphatase"/>
    <property type="match status" value="1"/>
</dbReference>
<accession>A0A290QDB3</accession>
<organism evidence="3 4">
    <name type="scientific">Nibricoccus aquaticus</name>
    <dbReference type="NCBI Taxonomy" id="2576891"/>
    <lineage>
        <taxon>Bacteria</taxon>
        <taxon>Pseudomonadati</taxon>
        <taxon>Verrucomicrobiota</taxon>
        <taxon>Opitutia</taxon>
        <taxon>Opitutales</taxon>
        <taxon>Opitutaceae</taxon>
        <taxon>Nibricoccus</taxon>
    </lineage>
</organism>
<evidence type="ECO:0000313" key="3">
    <source>
        <dbReference type="EMBL" id="ATC66237.1"/>
    </source>
</evidence>
<dbReference type="SUPFAM" id="SSF49363">
    <property type="entry name" value="Purple acid phosphatase, N-terminal domain"/>
    <property type="match status" value="1"/>
</dbReference>
<dbReference type="KEGG" id="vbh:CMV30_18685"/>
<gene>
    <name evidence="3" type="ORF">CMV30_18685</name>
</gene>
<dbReference type="InterPro" id="IPR008963">
    <property type="entry name" value="Purple_acid_Pase-like_N"/>
</dbReference>
<feature type="domain" description="PhoD-like phosphatase metallophosphatase" evidence="2">
    <location>
        <begin position="91"/>
        <end position="319"/>
    </location>
</feature>
<dbReference type="InterPro" id="IPR052900">
    <property type="entry name" value="Phospholipid_Metab_Enz"/>
</dbReference>
<dbReference type="InterPro" id="IPR038607">
    <property type="entry name" value="PhoD-like_sf"/>
</dbReference>
<dbReference type="PANTHER" id="PTHR43606:SF1">
    <property type="entry name" value="PHOD-LIKE PHOSPHATASE METALLOPHOSPHATASE DOMAIN-CONTAINING PROTEIN"/>
    <property type="match status" value="1"/>
</dbReference>
<dbReference type="GO" id="GO:0046872">
    <property type="term" value="F:metal ion binding"/>
    <property type="evidence" value="ECO:0007669"/>
    <property type="project" value="InterPro"/>
</dbReference>
<dbReference type="SUPFAM" id="SSF56300">
    <property type="entry name" value="Metallo-dependent phosphatases"/>
    <property type="match status" value="1"/>
</dbReference>
<keyword evidence="1" id="KW-0732">Signal</keyword>